<evidence type="ECO:0000256" key="4">
    <source>
        <dbReference type="ARBA" id="ARBA00022723"/>
    </source>
</evidence>
<keyword evidence="6 8" id="KW-0378">Hydrolase</keyword>
<feature type="binding site" evidence="8">
    <location>
        <position position="67"/>
    </location>
    <ligand>
        <name>Zn(2+)</name>
        <dbReference type="ChEBI" id="CHEBI:29105"/>
        <label>2</label>
        <note>catalytic</note>
    </ligand>
</feature>
<evidence type="ECO:0000256" key="8">
    <source>
        <dbReference type="HAMAP-Rule" id="MF_01818"/>
    </source>
</evidence>
<dbReference type="InterPro" id="IPR036866">
    <property type="entry name" value="RibonucZ/Hydroxyglut_hydro"/>
</dbReference>
<evidence type="ECO:0000256" key="6">
    <source>
        <dbReference type="ARBA" id="ARBA00022801"/>
    </source>
</evidence>
<dbReference type="PANTHER" id="PTHR46018:SF2">
    <property type="entry name" value="ZINC PHOSPHODIESTERASE ELAC PROTEIN 1"/>
    <property type="match status" value="1"/>
</dbReference>
<keyword evidence="4 8" id="KW-0479">Metal-binding</keyword>
<feature type="active site" description="Proton acceptor" evidence="8">
    <location>
        <position position="66"/>
    </location>
</feature>
<name>A0ABV5J5T3_9BACT</name>
<keyword evidence="7 8" id="KW-0862">Zinc</keyword>
<feature type="binding site" evidence="8">
    <location>
        <position position="213"/>
    </location>
    <ligand>
        <name>Zn(2+)</name>
        <dbReference type="ChEBI" id="CHEBI:29105"/>
        <label>2</label>
        <note>catalytic</note>
    </ligand>
</feature>
<dbReference type="HAMAP" id="MF_01818">
    <property type="entry name" value="RNase_Z_BN"/>
    <property type="match status" value="1"/>
</dbReference>
<dbReference type="RefSeq" id="WP_290249593.1">
    <property type="nucleotide sequence ID" value="NZ_JAUFQT010000002.1"/>
</dbReference>
<proteinExistence type="inferred from homology"/>
<comment type="caution">
    <text evidence="9">The sequence shown here is derived from an EMBL/GenBank/DDBJ whole genome shotgun (WGS) entry which is preliminary data.</text>
</comment>
<protein>
    <recommendedName>
        <fullName evidence="8">Ribonuclease Z</fullName>
        <shortName evidence="8">RNase Z</shortName>
        <ecNumber evidence="8">3.1.26.11</ecNumber>
    </recommendedName>
    <alternativeName>
        <fullName evidence="8">tRNA 3 endonuclease</fullName>
    </alternativeName>
    <alternativeName>
        <fullName evidence="8">tRNase Z</fullName>
    </alternativeName>
</protein>
<dbReference type="EC" id="3.1.26.11" evidence="8"/>
<dbReference type="Proteomes" id="UP001589654">
    <property type="component" value="Unassembled WGS sequence"/>
</dbReference>
<dbReference type="NCBIfam" id="NF000801">
    <property type="entry name" value="PRK00055.1-3"/>
    <property type="match status" value="1"/>
</dbReference>
<dbReference type="InterPro" id="IPR013471">
    <property type="entry name" value="RNase_Z/BN"/>
</dbReference>
<keyword evidence="2 8" id="KW-0819">tRNA processing</keyword>
<feature type="binding site" evidence="8">
    <location>
        <position position="66"/>
    </location>
    <ligand>
        <name>Zn(2+)</name>
        <dbReference type="ChEBI" id="CHEBI:29105"/>
        <label>2</label>
        <note>catalytic</note>
    </ligand>
</feature>
<comment type="function">
    <text evidence="8">Zinc phosphodiesterase, which displays some tRNA 3'-processing endonuclease activity. Probably involved in tRNA maturation, by removing a 3'-trailer from precursor tRNA.</text>
</comment>
<feature type="binding site" evidence="8">
    <location>
        <position position="62"/>
    </location>
    <ligand>
        <name>Zn(2+)</name>
        <dbReference type="ChEBI" id="CHEBI:29105"/>
        <label>1</label>
        <note>catalytic</note>
    </ligand>
</feature>
<dbReference type="CDD" id="cd07717">
    <property type="entry name" value="RNaseZ_ZiPD-like_MBL-fold"/>
    <property type="match status" value="1"/>
</dbReference>
<evidence type="ECO:0000256" key="7">
    <source>
        <dbReference type="ARBA" id="ARBA00022833"/>
    </source>
</evidence>
<evidence type="ECO:0000256" key="2">
    <source>
        <dbReference type="ARBA" id="ARBA00022694"/>
    </source>
</evidence>
<keyword evidence="5 8" id="KW-0255">Endonuclease</keyword>
<gene>
    <name evidence="8" type="primary">rnz</name>
    <name evidence="9" type="ORF">ACFFUR_10105</name>
</gene>
<evidence type="ECO:0000256" key="5">
    <source>
        <dbReference type="ARBA" id="ARBA00022759"/>
    </source>
</evidence>
<dbReference type="GO" id="GO:0042781">
    <property type="term" value="F:3'-tRNA processing endoribonuclease activity"/>
    <property type="evidence" value="ECO:0007669"/>
    <property type="project" value="UniProtKB-EC"/>
</dbReference>
<organism evidence="9 10">
    <name type="scientific">Echinicola jeungdonensis</name>
    <dbReference type="NCBI Taxonomy" id="709343"/>
    <lineage>
        <taxon>Bacteria</taxon>
        <taxon>Pseudomonadati</taxon>
        <taxon>Bacteroidota</taxon>
        <taxon>Cytophagia</taxon>
        <taxon>Cytophagales</taxon>
        <taxon>Cyclobacteriaceae</taxon>
        <taxon>Echinicola</taxon>
    </lineage>
</organism>
<evidence type="ECO:0000256" key="3">
    <source>
        <dbReference type="ARBA" id="ARBA00022722"/>
    </source>
</evidence>
<evidence type="ECO:0000256" key="1">
    <source>
        <dbReference type="ARBA" id="ARBA00011738"/>
    </source>
</evidence>
<accession>A0ABV5J5T3</accession>
<comment type="cofactor">
    <cofactor evidence="8">
        <name>Zn(2+)</name>
        <dbReference type="ChEBI" id="CHEBI:29105"/>
    </cofactor>
    <text evidence="8">Binds 2 Zn(2+) ions.</text>
</comment>
<reference evidence="9 10" key="1">
    <citation type="submission" date="2024-09" db="EMBL/GenBank/DDBJ databases">
        <authorList>
            <person name="Sun Q."/>
            <person name="Mori K."/>
        </authorList>
    </citation>
    <scope>NUCLEOTIDE SEQUENCE [LARGE SCALE GENOMIC DNA]</scope>
    <source>
        <strain evidence="9 10">CECT 7682</strain>
    </source>
</reference>
<dbReference type="SUPFAM" id="SSF56281">
    <property type="entry name" value="Metallo-hydrolase/oxidoreductase"/>
    <property type="match status" value="1"/>
</dbReference>
<dbReference type="NCBIfam" id="TIGR02651">
    <property type="entry name" value="RNase_Z"/>
    <property type="match status" value="1"/>
</dbReference>
<evidence type="ECO:0000313" key="9">
    <source>
        <dbReference type="EMBL" id="MFB9212161.1"/>
    </source>
</evidence>
<dbReference type="EMBL" id="JBHMEW010000058">
    <property type="protein sequence ID" value="MFB9212161.1"/>
    <property type="molecule type" value="Genomic_DNA"/>
</dbReference>
<evidence type="ECO:0000313" key="10">
    <source>
        <dbReference type="Proteomes" id="UP001589654"/>
    </source>
</evidence>
<dbReference type="Pfam" id="PF23023">
    <property type="entry name" value="Anti-Pycsar_Apyc1"/>
    <property type="match status" value="1"/>
</dbReference>
<comment type="similarity">
    <text evidence="8">Belongs to the RNase Z family.</text>
</comment>
<dbReference type="PANTHER" id="PTHR46018">
    <property type="entry name" value="ZINC PHOSPHODIESTERASE ELAC PROTEIN 1"/>
    <property type="match status" value="1"/>
</dbReference>
<feature type="binding site" evidence="8">
    <location>
        <position position="64"/>
    </location>
    <ligand>
        <name>Zn(2+)</name>
        <dbReference type="ChEBI" id="CHEBI:29105"/>
        <label>1</label>
        <note>catalytic</note>
    </ligand>
</feature>
<feature type="binding site" evidence="8">
    <location>
        <position position="213"/>
    </location>
    <ligand>
        <name>Zn(2+)</name>
        <dbReference type="ChEBI" id="CHEBI:29105"/>
        <label>1</label>
        <note>catalytic</note>
    </ligand>
</feature>
<keyword evidence="3 8" id="KW-0540">Nuclease</keyword>
<dbReference type="Gene3D" id="3.60.15.10">
    <property type="entry name" value="Ribonuclease Z/Hydroxyacylglutathione hydrolase-like"/>
    <property type="match status" value="1"/>
</dbReference>
<feature type="binding site" evidence="8">
    <location>
        <position position="271"/>
    </location>
    <ligand>
        <name>Zn(2+)</name>
        <dbReference type="ChEBI" id="CHEBI:29105"/>
        <label>2</label>
        <note>catalytic</note>
    </ligand>
</feature>
<comment type="catalytic activity">
    <reaction evidence="8">
        <text>Endonucleolytic cleavage of RNA, removing extra 3' nucleotides from tRNA precursor, generating 3' termini of tRNAs. A 3'-hydroxy group is left at the tRNA terminus and a 5'-phosphoryl group is left at the trailer molecule.</text>
        <dbReference type="EC" id="3.1.26.11"/>
    </reaction>
</comment>
<feature type="binding site" evidence="8">
    <location>
        <position position="142"/>
    </location>
    <ligand>
        <name>Zn(2+)</name>
        <dbReference type="ChEBI" id="CHEBI:29105"/>
        <label>1</label>
        <note>catalytic</note>
    </ligand>
</feature>
<comment type="subunit">
    <text evidence="1 8">Homodimer.</text>
</comment>
<keyword evidence="10" id="KW-1185">Reference proteome</keyword>
<sequence>MDFSVTILGANSAVPAHGRNQTCQVVTLGNQLYLVDCGESTQIQLRKYKVKFSKINNIFISHLHGDHYLGLMGVISTFHLNRRKDPLTIFGPKGLDEIIIAHLKHGNTKLNYPLKFIPTDPDKKSLLVDDNTHQVYSFPLKHRLPCTGFYFIEKPKPRNLVKEKLKDQKLSLEAIETLKSGKDFLDEEGNVLYPVEEFTYPPAPLRKYAFCSDTIYDPELVPFIKGVDLLYHEATFMNDEAVRARETFHSTAAQAGAIARAGKVKKLLLGHYSTRYSDLSPLLLEAQDIFPNSFLSVEGESYCVSE</sequence>